<gene>
    <name evidence="1" type="ORF">BROSI_A3710</name>
</gene>
<reference evidence="2" key="1">
    <citation type="journal article" date="2015" name="Genome Announc.">
        <title>Draft Genome Sequence of an Anaerobic Ammonium-Oxidizing Bacterium, "Candidatus Brocadia sinica".</title>
        <authorList>
            <person name="Oshiki M."/>
            <person name="Shinyako-Hata K."/>
            <person name="Satoh H."/>
            <person name="Okabe S."/>
        </authorList>
    </citation>
    <scope>NUCLEOTIDE SEQUENCE [LARGE SCALE GENOMIC DNA]</scope>
    <source>
        <strain evidence="2">JPN1</strain>
    </source>
</reference>
<comment type="caution">
    <text evidence="1">The sequence shown here is derived from an EMBL/GenBank/DDBJ whole genome shotgun (WGS) entry which is preliminary data.</text>
</comment>
<accession>A0ABQ0K231</accession>
<name>A0ABQ0K231_9BACT</name>
<proteinExistence type="predicted"/>
<keyword evidence="1" id="KW-0540">Nuclease</keyword>
<dbReference type="GO" id="GO:0004519">
    <property type="term" value="F:endonuclease activity"/>
    <property type="evidence" value="ECO:0007669"/>
    <property type="project" value="UniProtKB-KW"/>
</dbReference>
<keyword evidence="1" id="KW-0378">Hydrolase</keyword>
<keyword evidence="2" id="KW-1185">Reference proteome</keyword>
<evidence type="ECO:0000313" key="2">
    <source>
        <dbReference type="Proteomes" id="UP000032309"/>
    </source>
</evidence>
<organism evidence="1 2">
    <name type="scientific">Candidatus Brocadia sinica JPN1</name>
    <dbReference type="NCBI Taxonomy" id="1197129"/>
    <lineage>
        <taxon>Bacteria</taxon>
        <taxon>Pseudomonadati</taxon>
        <taxon>Planctomycetota</taxon>
        <taxon>Candidatus Brocadiia</taxon>
        <taxon>Candidatus Brocadiales</taxon>
        <taxon>Candidatus Brocadiaceae</taxon>
        <taxon>Candidatus Brocadia</taxon>
    </lineage>
</organism>
<dbReference type="Proteomes" id="UP000032309">
    <property type="component" value="Unassembled WGS sequence"/>
</dbReference>
<dbReference type="EMBL" id="BAFN01000001">
    <property type="protein sequence ID" value="GAN35162.1"/>
    <property type="molecule type" value="Genomic_DNA"/>
</dbReference>
<keyword evidence="1" id="KW-0255">Endonuclease</keyword>
<evidence type="ECO:0000313" key="1">
    <source>
        <dbReference type="EMBL" id="GAN35162.1"/>
    </source>
</evidence>
<protein>
    <submittedName>
        <fullName evidence="1">Endonuclease</fullName>
    </submittedName>
</protein>
<sequence>MYPHKPINIPTQQHRKIMHKFKPDRILIVPHIFELV</sequence>